<evidence type="ECO:0000313" key="2">
    <source>
        <dbReference type="EMBL" id="KAF9761556.1"/>
    </source>
</evidence>
<keyword evidence="1" id="KW-0812">Transmembrane</keyword>
<evidence type="ECO:0000256" key="1">
    <source>
        <dbReference type="SAM" id="Phobius"/>
    </source>
</evidence>
<organism evidence="2 3">
    <name type="scientific">Nosema granulosis</name>
    <dbReference type="NCBI Taxonomy" id="83296"/>
    <lineage>
        <taxon>Eukaryota</taxon>
        <taxon>Fungi</taxon>
        <taxon>Fungi incertae sedis</taxon>
        <taxon>Microsporidia</taxon>
        <taxon>Nosematidae</taxon>
        <taxon>Nosema</taxon>
    </lineage>
</organism>
<dbReference type="AlphaFoldDB" id="A0A9P6KY33"/>
<sequence length="369" mass="44057">MPNVSNTQEKNNENLFRRYKGTFFDYKYMFYLLQKKRYFTKPERIVYTDIFTNMLQFCRETLEILGKCDGIDLDYDFYLNLFYSGQDSLYIRVSDTDLFKPVADFLYKLIDINLKAYKGDDHRKMPQEIIENQDYLQLFVNHYKIFIDQLENLFDQKIVLRMRSTRPWYTYSYKGSEKYYDLSESERLKIFSLYERLIKSTSRLILPLDNCKEAISGVIKEIKDTKLRIMKRIKKTKCLKIADGKSIQQFTVEEGTNENCKTPYELSTHYNHLIEDKNNCKEKVKCGVLPPRQPYLYCNTVETDIDSGLSHLPVLSKQYHRNEYTNDNNCTTTYNRWELAPNSSYATKIYPTVMILMILFGFLIRKILK</sequence>
<accession>A0A9P6KY33</accession>
<reference evidence="2 3" key="1">
    <citation type="journal article" date="2020" name="Genome Biol. Evol.">
        <title>Comparative genomics of strictly vertically transmitted, feminizing microsporidia endosymbionts of amphipod crustaceans.</title>
        <authorList>
            <person name="Cormier A."/>
            <person name="Chebbi M.A."/>
            <person name="Giraud I."/>
            <person name="Wattier R."/>
            <person name="Teixeira M."/>
            <person name="Gilbert C."/>
            <person name="Rigaud T."/>
            <person name="Cordaux R."/>
        </authorList>
    </citation>
    <scope>NUCLEOTIDE SEQUENCE [LARGE SCALE GENOMIC DNA]</scope>
    <source>
        <strain evidence="2 3">Ou3-Ou53</strain>
    </source>
</reference>
<dbReference type="Proteomes" id="UP000740883">
    <property type="component" value="Unassembled WGS sequence"/>
</dbReference>
<dbReference type="EMBL" id="SBJO01000306">
    <property type="protein sequence ID" value="KAF9761556.1"/>
    <property type="molecule type" value="Genomic_DNA"/>
</dbReference>
<feature type="transmembrane region" description="Helical" evidence="1">
    <location>
        <begin position="349"/>
        <end position="368"/>
    </location>
</feature>
<gene>
    <name evidence="2" type="ORF">NGRA_2560</name>
</gene>
<comment type="caution">
    <text evidence="2">The sequence shown here is derived from an EMBL/GenBank/DDBJ whole genome shotgun (WGS) entry which is preliminary data.</text>
</comment>
<keyword evidence="3" id="KW-1185">Reference proteome</keyword>
<protein>
    <submittedName>
        <fullName evidence="2">Uncharacterized protein</fullName>
    </submittedName>
</protein>
<evidence type="ECO:0000313" key="3">
    <source>
        <dbReference type="Proteomes" id="UP000740883"/>
    </source>
</evidence>
<name>A0A9P6KY33_9MICR</name>
<keyword evidence="1" id="KW-0472">Membrane</keyword>
<proteinExistence type="predicted"/>
<keyword evidence="1" id="KW-1133">Transmembrane helix</keyword>